<sequence length="457" mass="51145">MSTSIYNPSQDSSRSSTRSRHHRSSISLHSKPGLGLIKTISRDFVHGWHAPTTLQKEPTSPPPSAAVSQPYKPRYAARDAMKGFAPVASRETHDAGTCTNSYSSEHSKDPSRPRQDSLAPISPITSDATKPLAYVEAGLIPDHSFDTWTAAWDSAYERRVKSTHYCASPTSPTSPQTLSSASSMAATEKRKRPSNTRPPLTGRLSLTDADVKRFVFGDREDRKRGYESPESFLVPRRDSEVPSLVLSEGSSRDSGLEDLEEEEESDEEVKAVVDRKASGDRGLRMSKTALKEKRHGRVFVAPVVEEPEVWMKMINTILFASMRFLPLDKADDSLSESELVNVQVIRSNLKAVPTESGKDDQVEYPTEPREKCELVESACLKRYPAEQGRNERLLDFWTEFEANYELTSVEGHPLVPHGEPFQFDAGNKLSEVLNFILNIQDNEYNDWFGRNLPRQAT</sequence>
<organism evidence="2 3">
    <name type="scientific">Aureobasidium melanogenum (strain CBS 110374)</name>
    <name type="common">Aureobasidium pullulans var. melanogenum</name>
    <dbReference type="NCBI Taxonomy" id="1043003"/>
    <lineage>
        <taxon>Eukaryota</taxon>
        <taxon>Fungi</taxon>
        <taxon>Dikarya</taxon>
        <taxon>Ascomycota</taxon>
        <taxon>Pezizomycotina</taxon>
        <taxon>Dothideomycetes</taxon>
        <taxon>Dothideomycetidae</taxon>
        <taxon>Dothideales</taxon>
        <taxon>Saccotheciaceae</taxon>
        <taxon>Aureobasidium</taxon>
    </lineage>
</organism>
<proteinExistence type="predicted"/>
<evidence type="ECO:0000313" key="3">
    <source>
        <dbReference type="Proteomes" id="UP000030672"/>
    </source>
</evidence>
<keyword evidence="3" id="KW-1185">Reference proteome</keyword>
<feature type="region of interest" description="Disordered" evidence="1">
    <location>
        <begin position="48"/>
        <end position="72"/>
    </location>
</feature>
<accession>A0A074VVY2</accession>
<feature type="compositionally biased region" description="Low complexity" evidence="1">
    <location>
        <begin position="167"/>
        <end position="185"/>
    </location>
</feature>
<feature type="region of interest" description="Disordered" evidence="1">
    <location>
        <begin position="226"/>
        <end position="278"/>
    </location>
</feature>
<feature type="region of interest" description="Disordered" evidence="1">
    <location>
        <begin position="87"/>
        <end position="125"/>
    </location>
</feature>
<dbReference type="AlphaFoldDB" id="A0A074VVY2"/>
<gene>
    <name evidence="2" type="ORF">M437DRAFT_66848</name>
</gene>
<feature type="compositionally biased region" description="Basic and acidic residues" evidence="1">
    <location>
        <begin position="105"/>
        <end position="115"/>
    </location>
</feature>
<dbReference type="Proteomes" id="UP000030672">
    <property type="component" value="Unassembled WGS sequence"/>
</dbReference>
<feature type="region of interest" description="Disordered" evidence="1">
    <location>
        <begin position="165"/>
        <end position="204"/>
    </location>
</feature>
<reference evidence="2 3" key="1">
    <citation type="journal article" date="2014" name="BMC Genomics">
        <title>Genome sequencing of four Aureobasidium pullulans varieties: biotechnological potential, stress tolerance, and description of new species.</title>
        <authorList>
            <person name="Gostin Ar C."/>
            <person name="Ohm R.A."/>
            <person name="Kogej T."/>
            <person name="Sonjak S."/>
            <person name="Turk M."/>
            <person name="Zajc J."/>
            <person name="Zalar P."/>
            <person name="Grube M."/>
            <person name="Sun H."/>
            <person name="Han J."/>
            <person name="Sharma A."/>
            <person name="Chiniquy J."/>
            <person name="Ngan C.Y."/>
            <person name="Lipzen A."/>
            <person name="Barry K."/>
            <person name="Grigoriev I.V."/>
            <person name="Gunde-Cimerman N."/>
        </authorList>
    </citation>
    <scope>NUCLEOTIDE SEQUENCE [LARGE SCALE GENOMIC DNA]</scope>
    <source>
        <strain evidence="2 3">CBS 110374</strain>
    </source>
</reference>
<name>A0A074VVY2_AURM1</name>
<protein>
    <submittedName>
        <fullName evidence="2">Uncharacterized protein</fullName>
    </submittedName>
</protein>
<feature type="region of interest" description="Disordered" evidence="1">
    <location>
        <begin position="1"/>
        <end position="33"/>
    </location>
</feature>
<dbReference type="GeneID" id="63918205"/>
<evidence type="ECO:0000313" key="2">
    <source>
        <dbReference type="EMBL" id="KEQ61897.1"/>
    </source>
</evidence>
<dbReference type="EMBL" id="KL584836">
    <property type="protein sequence ID" value="KEQ61897.1"/>
    <property type="molecule type" value="Genomic_DNA"/>
</dbReference>
<feature type="compositionally biased region" description="Polar residues" evidence="1">
    <location>
        <begin position="1"/>
        <end position="11"/>
    </location>
</feature>
<feature type="compositionally biased region" description="Acidic residues" evidence="1">
    <location>
        <begin position="256"/>
        <end position="267"/>
    </location>
</feature>
<dbReference type="HOGENOM" id="CLU_048128_0_0_1"/>
<feature type="compositionally biased region" description="Basic and acidic residues" evidence="1">
    <location>
        <begin position="268"/>
        <end position="278"/>
    </location>
</feature>
<dbReference type="RefSeq" id="XP_040878920.1">
    <property type="nucleotide sequence ID" value="XM_041024832.1"/>
</dbReference>
<evidence type="ECO:0000256" key="1">
    <source>
        <dbReference type="SAM" id="MobiDB-lite"/>
    </source>
</evidence>